<dbReference type="KEGG" id="crie:AK829_09495"/>
<dbReference type="RefSeq" id="WP_083439921.1">
    <property type="nucleotide sequence ID" value="NZ_CP012342.1"/>
</dbReference>
<name>A0A0K1RF07_9CORY</name>
<evidence type="ECO:0000313" key="1">
    <source>
        <dbReference type="EMBL" id="AKV59978.1"/>
    </source>
</evidence>
<evidence type="ECO:0008006" key="3">
    <source>
        <dbReference type="Google" id="ProtNLM"/>
    </source>
</evidence>
<dbReference type="AlphaFoldDB" id="A0A0K1RF07"/>
<dbReference type="PATRIC" id="fig|156976.3.peg.1903"/>
<keyword evidence="2" id="KW-1185">Reference proteome</keyword>
<proteinExistence type="predicted"/>
<evidence type="ECO:0000313" key="2">
    <source>
        <dbReference type="Proteomes" id="UP000060016"/>
    </source>
</evidence>
<dbReference type="STRING" id="156976.AK829_09495"/>
<dbReference type="Proteomes" id="UP000060016">
    <property type="component" value="Chromosome"/>
</dbReference>
<gene>
    <name evidence="1" type="ORF">AK829_09495</name>
</gene>
<reference evidence="1 2" key="1">
    <citation type="submission" date="2015-08" db="EMBL/GenBank/DDBJ databases">
        <authorList>
            <person name="Babu N.S."/>
            <person name="Beckwith C.J."/>
            <person name="Beseler K.G."/>
            <person name="Brison A."/>
            <person name="Carone J.V."/>
            <person name="Caskin T.P."/>
            <person name="Diamond M."/>
            <person name="Durham M.E."/>
            <person name="Foxe J.M."/>
            <person name="Go M."/>
            <person name="Henderson B.A."/>
            <person name="Jones I.B."/>
            <person name="McGettigan J.A."/>
            <person name="Micheletti S.J."/>
            <person name="Nasrallah M.E."/>
            <person name="Ortiz D."/>
            <person name="Piller C.R."/>
            <person name="Privatt S.R."/>
            <person name="Schneider S.L."/>
            <person name="Sharp S."/>
            <person name="Smith T.C."/>
            <person name="Stanton J.D."/>
            <person name="Ullery H.E."/>
            <person name="Wilson R.J."/>
            <person name="Serrano M.G."/>
            <person name="Buck G."/>
            <person name="Lee V."/>
            <person name="Wang Y."/>
            <person name="Carvalho R."/>
            <person name="Voegtly L."/>
            <person name="Shi R."/>
            <person name="Duckworth R."/>
            <person name="Johnson A."/>
            <person name="Loviza R."/>
            <person name="Walstead R."/>
            <person name="Shah Z."/>
            <person name="Kiflezghi M."/>
            <person name="Wade K."/>
            <person name="Ball S.L."/>
            <person name="Bradley K.W."/>
            <person name="Asai D.J."/>
            <person name="Bowman C.A."/>
            <person name="Russell D.A."/>
            <person name="Pope W.H."/>
            <person name="Jacobs-Sera D."/>
            <person name="Hendrix R.W."/>
            <person name="Hatfull G.F."/>
        </authorList>
    </citation>
    <scope>NUCLEOTIDE SEQUENCE [LARGE SCALE GENOMIC DNA]</scope>
    <source>
        <strain evidence="1 2">PUDD_83A45</strain>
    </source>
</reference>
<protein>
    <recommendedName>
        <fullName evidence="3">Alpha/beta hydrolase</fullName>
    </recommendedName>
</protein>
<sequence>MNEQLSEDFHVGGRDREMPPELQLEQLVTYIEATYDQDAAQYLALLPDRITHAAMLMLGSAVDHAMPAVAFADGVTVESVELGEVFVPSSPTGAWAVSLNNEGTAHRDHAWRPDVAAAAELSGVTILDVNDVADAEAALAYARERAGGAGGACAGACSVWAFGSAAASVPSGADAYALTFPVEVTPDTFAAVGSAPVLVQVASRDKVAAPLPADLPGSFTRSEYFSTHFIATPAEMRRRVRDVAEFLAAL</sequence>
<dbReference type="EMBL" id="CP012342">
    <property type="protein sequence ID" value="AKV59978.1"/>
    <property type="molecule type" value="Genomic_DNA"/>
</dbReference>
<accession>A0A0K1RF07</accession>
<organism evidence="1 2">
    <name type="scientific">Corynebacterium riegelii</name>
    <dbReference type="NCBI Taxonomy" id="156976"/>
    <lineage>
        <taxon>Bacteria</taxon>
        <taxon>Bacillati</taxon>
        <taxon>Actinomycetota</taxon>
        <taxon>Actinomycetes</taxon>
        <taxon>Mycobacteriales</taxon>
        <taxon>Corynebacteriaceae</taxon>
        <taxon>Corynebacterium</taxon>
    </lineage>
</organism>